<evidence type="ECO:0000313" key="2">
    <source>
        <dbReference type="EMBL" id="KAK3610494.1"/>
    </source>
</evidence>
<feature type="region of interest" description="Disordered" evidence="1">
    <location>
        <begin position="1"/>
        <end position="26"/>
    </location>
</feature>
<sequence>MKTHHKRKQSRKMTTGNTPHCSEKPYTPKGSSVGLLSCQAKQSSSATVDGLNMDRYSLCYFKKLLHKRATSNSPDCITPTKTSPSGTVLVMYDSKVTFTNLLQSNVSTGVVHAKYASVATRPPKTNVALPLLRSLTAFPLFPIPSSQETKTTRDVTTSLSKLK</sequence>
<name>A0AAE0THI2_9BIVA</name>
<dbReference type="Proteomes" id="UP001195483">
    <property type="component" value="Unassembled WGS sequence"/>
</dbReference>
<evidence type="ECO:0000313" key="3">
    <source>
        <dbReference type="Proteomes" id="UP001195483"/>
    </source>
</evidence>
<dbReference type="EMBL" id="JAEAOA010001024">
    <property type="protein sequence ID" value="KAK3610494.1"/>
    <property type="molecule type" value="Genomic_DNA"/>
</dbReference>
<reference evidence="2" key="1">
    <citation type="journal article" date="2021" name="Genome Biol. Evol.">
        <title>A High-Quality Reference Genome for a Parasitic Bivalve with Doubly Uniparental Inheritance (Bivalvia: Unionida).</title>
        <authorList>
            <person name="Smith C.H."/>
        </authorList>
    </citation>
    <scope>NUCLEOTIDE SEQUENCE</scope>
    <source>
        <strain evidence="2">CHS0354</strain>
    </source>
</reference>
<proteinExistence type="predicted"/>
<protein>
    <submittedName>
        <fullName evidence="2">Uncharacterized protein</fullName>
    </submittedName>
</protein>
<accession>A0AAE0THI2</accession>
<comment type="caution">
    <text evidence="2">The sequence shown here is derived from an EMBL/GenBank/DDBJ whole genome shotgun (WGS) entry which is preliminary data.</text>
</comment>
<organism evidence="2 3">
    <name type="scientific">Potamilus streckersoni</name>
    <dbReference type="NCBI Taxonomy" id="2493646"/>
    <lineage>
        <taxon>Eukaryota</taxon>
        <taxon>Metazoa</taxon>
        <taxon>Spiralia</taxon>
        <taxon>Lophotrochozoa</taxon>
        <taxon>Mollusca</taxon>
        <taxon>Bivalvia</taxon>
        <taxon>Autobranchia</taxon>
        <taxon>Heteroconchia</taxon>
        <taxon>Palaeoheterodonta</taxon>
        <taxon>Unionida</taxon>
        <taxon>Unionoidea</taxon>
        <taxon>Unionidae</taxon>
        <taxon>Ambleminae</taxon>
        <taxon>Lampsilini</taxon>
        <taxon>Potamilus</taxon>
    </lineage>
</organism>
<keyword evidence="3" id="KW-1185">Reference proteome</keyword>
<feature type="compositionally biased region" description="Basic residues" evidence="1">
    <location>
        <begin position="1"/>
        <end position="11"/>
    </location>
</feature>
<dbReference type="AlphaFoldDB" id="A0AAE0THI2"/>
<evidence type="ECO:0000256" key="1">
    <source>
        <dbReference type="SAM" id="MobiDB-lite"/>
    </source>
</evidence>
<reference evidence="2" key="3">
    <citation type="submission" date="2023-05" db="EMBL/GenBank/DDBJ databases">
        <authorList>
            <person name="Smith C.H."/>
        </authorList>
    </citation>
    <scope>NUCLEOTIDE SEQUENCE</scope>
    <source>
        <strain evidence="2">CHS0354</strain>
        <tissue evidence="2">Mantle</tissue>
    </source>
</reference>
<gene>
    <name evidence="2" type="ORF">CHS0354_016683</name>
</gene>
<reference evidence="2" key="2">
    <citation type="journal article" date="2021" name="Genome Biol. Evol.">
        <title>Developing a high-quality reference genome for a parasitic bivalve with doubly uniparental inheritance (Bivalvia: Unionida).</title>
        <authorList>
            <person name="Smith C.H."/>
        </authorList>
    </citation>
    <scope>NUCLEOTIDE SEQUENCE</scope>
    <source>
        <strain evidence="2">CHS0354</strain>
        <tissue evidence="2">Mantle</tissue>
    </source>
</reference>